<feature type="region of interest" description="Disordered" evidence="8">
    <location>
        <begin position="91"/>
        <end position="133"/>
    </location>
</feature>
<feature type="domain" description="C2H2-type" evidence="9">
    <location>
        <begin position="174"/>
        <end position="201"/>
    </location>
</feature>
<dbReference type="Gene3D" id="3.30.160.60">
    <property type="entry name" value="Classic Zinc Finger"/>
    <property type="match status" value="4"/>
</dbReference>
<dbReference type="PROSITE" id="PS00028">
    <property type="entry name" value="ZINC_FINGER_C2H2_1"/>
    <property type="match status" value="3"/>
</dbReference>
<protein>
    <submittedName>
        <fullName evidence="10">Zinc finger protein 507</fullName>
    </submittedName>
</protein>
<evidence type="ECO:0000256" key="6">
    <source>
        <dbReference type="ARBA" id="ARBA00022833"/>
    </source>
</evidence>
<dbReference type="Ensembl" id="ENSCCRT00015096611.1">
    <property type="protein sequence ID" value="ENSCCRP00015093596.1"/>
    <property type="gene ID" value="ENSCCRG00015037710.1"/>
</dbReference>
<evidence type="ECO:0000256" key="8">
    <source>
        <dbReference type="SAM" id="MobiDB-lite"/>
    </source>
</evidence>
<accession>A0A8C1ZPS5</accession>
<feature type="compositionally biased region" description="Basic and acidic residues" evidence="8">
    <location>
        <begin position="109"/>
        <end position="118"/>
    </location>
</feature>
<evidence type="ECO:0000256" key="5">
    <source>
        <dbReference type="ARBA" id="ARBA00022786"/>
    </source>
</evidence>
<feature type="domain" description="C2H2-type" evidence="9">
    <location>
        <begin position="809"/>
        <end position="836"/>
    </location>
</feature>
<dbReference type="PANTHER" id="PTHR24403:SF74">
    <property type="entry name" value="ZINC FINGER PROTEIN 507"/>
    <property type="match status" value="1"/>
</dbReference>
<feature type="domain" description="C2H2-type" evidence="9">
    <location>
        <begin position="781"/>
        <end position="808"/>
    </location>
</feature>
<dbReference type="FunFam" id="3.30.160.60:FF:000446">
    <property type="entry name" value="Zinc finger protein"/>
    <property type="match status" value="1"/>
</dbReference>
<dbReference type="Proteomes" id="UP000694700">
    <property type="component" value="Unplaced"/>
</dbReference>
<dbReference type="SUPFAM" id="SSF57667">
    <property type="entry name" value="beta-beta-alpha zinc fingers"/>
    <property type="match status" value="4"/>
</dbReference>
<dbReference type="InterPro" id="IPR050688">
    <property type="entry name" value="Zinc_finger/UBP_domain"/>
</dbReference>
<feature type="compositionally biased region" description="Polar residues" evidence="8">
    <location>
        <begin position="885"/>
        <end position="897"/>
    </location>
</feature>
<dbReference type="InterPro" id="IPR036236">
    <property type="entry name" value="Znf_C2H2_sf"/>
</dbReference>
<comment type="pathway">
    <text evidence="1">Protein modification; protein ubiquitination.</text>
</comment>
<feature type="domain" description="C2H2-type" evidence="9">
    <location>
        <begin position="721"/>
        <end position="744"/>
    </location>
</feature>
<evidence type="ECO:0000313" key="10">
    <source>
        <dbReference type="Ensembl" id="ENSCCRP00015093596.1"/>
    </source>
</evidence>
<keyword evidence="3" id="KW-0677">Repeat</keyword>
<keyword evidence="4 7" id="KW-0863">Zinc-finger</keyword>
<proteinExistence type="predicted"/>
<feature type="domain" description="C2H2-type" evidence="9">
    <location>
        <begin position="665"/>
        <end position="692"/>
    </location>
</feature>
<feature type="region of interest" description="Disordered" evidence="8">
    <location>
        <begin position="885"/>
        <end position="952"/>
    </location>
</feature>
<reference evidence="10" key="1">
    <citation type="submission" date="2025-08" db="UniProtKB">
        <authorList>
            <consortium name="Ensembl"/>
        </authorList>
    </citation>
    <scope>IDENTIFICATION</scope>
</reference>
<keyword evidence="6" id="KW-0862">Zinc</keyword>
<dbReference type="AlphaFoldDB" id="A0A8C1ZPS5"/>
<evidence type="ECO:0000256" key="3">
    <source>
        <dbReference type="ARBA" id="ARBA00022737"/>
    </source>
</evidence>
<dbReference type="PANTHER" id="PTHR24403">
    <property type="entry name" value="ZINC FINGER PROTEIN"/>
    <property type="match status" value="1"/>
</dbReference>
<dbReference type="GO" id="GO:0010468">
    <property type="term" value="P:regulation of gene expression"/>
    <property type="evidence" value="ECO:0007669"/>
    <property type="project" value="TreeGrafter"/>
</dbReference>
<feature type="domain" description="C2H2-type" evidence="9">
    <location>
        <begin position="844"/>
        <end position="871"/>
    </location>
</feature>
<keyword evidence="5" id="KW-0833">Ubl conjugation pathway</keyword>
<dbReference type="GO" id="GO:0005634">
    <property type="term" value="C:nucleus"/>
    <property type="evidence" value="ECO:0007669"/>
    <property type="project" value="TreeGrafter"/>
</dbReference>
<evidence type="ECO:0000313" key="11">
    <source>
        <dbReference type="Proteomes" id="UP000694700"/>
    </source>
</evidence>
<dbReference type="GO" id="GO:0008270">
    <property type="term" value="F:zinc ion binding"/>
    <property type="evidence" value="ECO:0007669"/>
    <property type="project" value="UniProtKB-KW"/>
</dbReference>
<dbReference type="InterPro" id="IPR013087">
    <property type="entry name" value="Znf_C2H2_type"/>
</dbReference>
<dbReference type="PROSITE" id="PS50157">
    <property type="entry name" value="ZINC_FINGER_C2H2_2"/>
    <property type="match status" value="7"/>
</dbReference>
<keyword evidence="2" id="KW-0479">Metal-binding</keyword>
<evidence type="ECO:0000256" key="7">
    <source>
        <dbReference type="PROSITE-ProRule" id="PRU00042"/>
    </source>
</evidence>
<feature type="domain" description="C2H2-type" evidence="9">
    <location>
        <begin position="966"/>
        <end position="993"/>
    </location>
</feature>
<sequence length="1013" mass="112972">MLFHSRFCMCIIHVPGMEDSSGVAVLVPHSRGQRDTVFIPDRCLHGAEDQQRQHQKQAADSLIQVIEKLSKIVEKRPKRCTVSGKKRPLMTCASVPVPDSTEGLTPCKRSREQRDDRLTSSSTPGHMLEPEPSRLGTRTVTCYQCSMCRFVSPTLELLKEHLLLHDEQHSDLILMCSECQFTSNHQEELVAHIRLHLEEGDHARHILDEQGITTGRSSHQRMAVLKVSNMESDKMSTPKKWYSFEQGRYRCLICNYECRQQRNLKTHAWKHAGLVDCSYPIFEDETDCPDTLQSTSSHLVPAGREDTIVVLAAVGGKPQAIHGSSSVQLELCTSPEVRCHGEKEGLKTVETKLPVISQVFSLKDPEEPLMEVQVTPEAQMELELETESQQASSDSLLSSAQKIINCSGNSAGHVNVIVERLPCAEEPVSSKPLLLSPDVEGDKTLLSSEEPDLESQHLPVYYKQKEEVVIAWNGEDRQQEEESVSLGSPSDENVPPVRRRTYSESLRLHSLAAEALVAMPMRAPELSKTTAKDIHDLSTQSPDTGQRIIEIADSSSLKASSEELAAAVGDAGALLNIGLQSSKDSRDVLAEGPSKAGISMSLLTVIERLQERSDQNTSDEDILKELQDNTQSQHAGGVPGGAAVPSDISTTDGLVEYIAGSERPYRCRQCLYSSGNKGYIKQHLRVHRQRQPYQCPICEHIACDSKDLERHMIHHFKPRMYNCKQCTERFHYKSQLRNHERDGHGIDDMSSTLTHVAESTTIIEDSAKITDEDSVGEQSIFKCDVCDYTSSTYVGVRNHRRIHNSDKPYRCCNCDFATTNMNSLKSHMKRHPQEHQAMQLLEQYRCSLCGYVCSHPPSLKSHMWKHAGDQNYNYEQVNKAINEAISQSSRSPTTPLKSTHETVVERPYVVLSRKDKQSPEVASATGGPEGNSVRSSSSREQAGGAVAWRSSSGQTRPGMEYCVLLFCCCICGFESSSKEQLMEHMKQHEGDLISIILSKEQQGNQPTETSSSQ</sequence>
<name>A0A8C1ZPS5_CYPCA</name>
<evidence type="ECO:0000256" key="2">
    <source>
        <dbReference type="ARBA" id="ARBA00022723"/>
    </source>
</evidence>
<evidence type="ECO:0000259" key="9">
    <source>
        <dbReference type="PROSITE" id="PS50157"/>
    </source>
</evidence>
<organism evidence="10 11">
    <name type="scientific">Cyprinus carpio</name>
    <name type="common">Common carp</name>
    <dbReference type="NCBI Taxonomy" id="7962"/>
    <lineage>
        <taxon>Eukaryota</taxon>
        <taxon>Metazoa</taxon>
        <taxon>Chordata</taxon>
        <taxon>Craniata</taxon>
        <taxon>Vertebrata</taxon>
        <taxon>Euteleostomi</taxon>
        <taxon>Actinopterygii</taxon>
        <taxon>Neopterygii</taxon>
        <taxon>Teleostei</taxon>
        <taxon>Ostariophysi</taxon>
        <taxon>Cypriniformes</taxon>
        <taxon>Cyprinidae</taxon>
        <taxon>Cyprininae</taxon>
        <taxon>Cyprinus</taxon>
    </lineage>
</organism>
<evidence type="ECO:0000256" key="4">
    <source>
        <dbReference type="ARBA" id="ARBA00022771"/>
    </source>
</evidence>
<evidence type="ECO:0000256" key="1">
    <source>
        <dbReference type="ARBA" id="ARBA00004906"/>
    </source>
</evidence>
<dbReference type="SMART" id="SM00355">
    <property type="entry name" value="ZnF_C2H2"/>
    <property type="match status" value="10"/>
</dbReference>